<dbReference type="PROSITE" id="PS50082">
    <property type="entry name" value="WD_REPEATS_2"/>
    <property type="match status" value="3"/>
</dbReference>
<dbReference type="AlphaFoldDB" id="A0A0B7MS78"/>
<feature type="compositionally biased region" description="Acidic residues" evidence="9">
    <location>
        <begin position="903"/>
        <end position="914"/>
    </location>
</feature>
<dbReference type="InterPro" id="IPR015943">
    <property type="entry name" value="WD40/YVTN_repeat-like_dom_sf"/>
</dbReference>
<evidence type="ECO:0000256" key="2">
    <source>
        <dbReference type="ARBA" id="ARBA00022517"/>
    </source>
</evidence>
<reference evidence="11 12" key="1">
    <citation type="submission" date="2014-09" db="EMBL/GenBank/DDBJ databases">
        <authorList>
            <person name="Ellenberger Sabrina"/>
        </authorList>
    </citation>
    <scope>NUCLEOTIDE SEQUENCE [LARGE SCALE GENOMIC DNA]</scope>
    <source>
        <strain evidence="11 12">CBS 412.66</strain>
    </source>
</reference>
<keyword evidence="2" id="KW-0690">Ribosome biogenesis</keyword>
<sequence>MPSTRSQKVTPAKDVEHSNSLKKHESPSKIVHSKNAGGNISEYPVEFTRDSKYFFSSVGSCVKIFSMATGAIVKVLSQSPASGGHSNQITRVVLNPKNHLQLFTASLDGTIKLWDFNDDILLKTYNVNAPIQSMVMSPEASGYAYIVVKSEDLKDKLADNTIVYRFAFGDSDETAQLRRICSLKDCTTIDITEDGKWLAFGARYKAYVWPINKSTEDVSETQLRHHVFVEQITVLKFHPHKPILAVGDKSGKITCITNYISEDTKDYVRSLHHWHHLPVRCITFMADGSYMLSGGEESVMVIWQLDTGHKQFLPRMGGSISSITISPNHRFYCLCLDDNSIRLVNSVTQSIEQVIQGLQYAQADNALNPLSTGLIIEPRNYHVVLNGVQGSLQFYDAVADSHVMDLEVVPMNRVVRAGEKEIIHAHVAHVAFLHNGEWMATVDMRDDKVTTPELFLKFWRWDPDTQGYKLHTRVDYPHTKPITSLTFNPVSRQGPMAITTSEDKTFKVWNLSTDLGRSYQNGEAAWVCRSVGVYRDSIPCTASFSEDGSILAVAFGQATTIWDPFSNSIQAVLAQPNPENIEKLSFLGENCPFLIAKSKYHLCVWNLLTCKVWWSYKISADHLAIDFVSNQFAIVRNHPRTNESRITVFEPKSPVPIALQHLKYTCLSIAWLHKEQEEENTAAPPSALLCLNNKYEMVIHTIKSRSALSSKIIAKNEKMTPSVFFDDNDNADRSLLNDMYGKRENEKETDEQAQIRLKTVQTMRDEAMSAIKKDRAAGRKEDGDTSGLSAPSHVLPSVDTLFDTFMSSIMALRINEESILTTEVMEIDDDNETANTDLQEQENPLLQDNITKPVNQDLPSLISYFSHKLGKFVFVQYIDDSTAHNASEKNPVSISVSKTQDSSSDDDDSDDEEDPAKINW</sequence>
<evidence type="ECO:0000256" key="3">
    <source>
        <dbReference type="ARBA" id="ARBA00022552"/>
    </source>
</evidence>
<dbReference type="SUPFAM" id="SSF50998">
    <property type="entry name" value="Quinoprotein alcohol dehydrogenase-like"/>
    <property type="match status" value="1"/>
</dbReference>
<dbReference type="EMBL" id="LN719426">
    <property type="protein sequence ID" value="CEP07902.1"/>
    <property type="molecule type" value="Genomic_DNA"/>
</dbReference>
<feature type="region of interest" description="Disordered" evidence="9">
    <location>
        <begin position="772"/>
        <end position="791"/>
    </location>
</feature>
<gene>
    <name evidence="11" type="primary">PARPA_01211.1 scaffold 1359</name>
</gene>
<dbReference type="SUPFAM" id="SSF50978">
    <property type="entry name" value="WD40 repeat-like"/>
    <property type="match status" value="1"/>
</dbReference>
<dbReference type="OrthoDB" id="4096at2759"/>
<evidence type="ECO:0000313" key="12">
    <source>
        <dbReference type="Proteomes" id="UP000054107"/>
    </source>
</evidence>
<organism evidence="11 12">
    <name type="scientific">Parasitella parasitica</name>
    <dbReference type="NCBI Taxonomy" id="35722"/>
    <lineage>
        <taxon>Eukaryota</taxon>
        <taxon>Fungi</taxon>
        <taxon>Fungi incertae sedis</taxon>
        <taxon>Mucoromycota</taxon>
        <taxon>Mucoromycotina</taxon>
        <taxon>Mucoromycetes</taxon>
        <taxon>Mucorales</taxon>
        <taxon>Mucorineae</taxon>
        <taxon>Mucoraceae</taxon>
        <taxon>Parasitella</taxon>
    </lineage>
</organism>
<dbReference type="PROSITE" id="PS50294">
    <property type="entry name" value="WD_REPEATS_REGION"/>
    <property type="match status" value="1"/>
</dbReference>
<keyword evidence="6" id="KW-0804">Transcription</keyword>
<evidence type="ECO:0000256" key="8">
    <source>
        <dbReference type="PROSITE-ProRule" id="PRU00221"/>
    </source>
</evidence>
<dbReference type="InterPro" id="IPR019775">
    <property type="entry name" value="WD40_repeat_CS"/>
</dbReference>
<dbReference type="InterPro" id="IPR036322">
    <property type="entry name" value="WD40_repeat_dom_sf"/>
</dbReference>
<evidence type="ECO:0000256" key="5">
    <source>
        <dbReference type="ARBA" id="ARBA00022737"/>
    </source>
</evidence>
<dbReference type="PANTHER" id="PTHR44215:SF1">
    <property type="entry name" value="WD REPEAT-CONTAINING PROTEIN 75"/>
    <property type="match status" value="1"/>
</dbReference>
<evidence type="ECO:0000256" key="1">
    <source>
        <dbReference type="ARBA" id="ARBA00004604"/>
    </source>
</evidence>
<dbReference type="Pfam" id="PF23769">
    <property type="entry name" value="Beta-prop_WDR75_2nd"/>
    <property type="match status" value="1"/>
</dbReference>
<dbReference type="GO" id="GO:0003723">
    <property type="term" value="F:RNA binding"/>
    <property type="evidence" value="ECO:0007669"/>
    <property type="project" value="InterPro"/>
</dbReference>
<feature type="compositionally biased region" description="Basic and acidic residues" evidence="9">
    <location>
        <begin position="11"/>
        <end position="27"/>
    </location>
</feature>
<dbReference type="STRING" id="35722.A0A0B7MS78"/>
<evidence type="ECO:0000259" key="10">
    <source>
        <dbReference type="Pfam" id="PF23769"/>
    </source>
</evidence>
<protein>
    <recommendedName>
        <fullName evidence="10">WD repeat-containing protein 75 second beta-propeller domain-containing protein</fullName>
    </recommendedName>
</protein>
<dbReference type="InterPro" id="IPR011047">
    <property type="entry name" value="Quinoprotein_ADH-like_sf"/>
</dbReference>
<keyword evidence="12" id="KW-1185">Reference proteome</keyword>
<feature type="domain" description="WD repeat-containing protein 75 second beta-propeller" evidence="10">
    <location>
        <begin position="374"/>
        <end position="661"/>
    </location>
</feature>
<accession>A0A0B7MS78</accession>
<dbReference type="PROSITE" id="PS00678">
    <property type="entry name" value="WD_REPEATS_1"/>
    <property type="match status" value="1"/>
</dbReference>
<evidence type="ECO:0000256" key="9">
    <source>
        <dbReference type="SAM" id="MobiDB-lite"/>
    </source>
</evidence>
<keyword evidence="5" id="KW-0677">Repeat</keyword>
<dbReference type="PANTHER" id="PTHR44215">
    <property type="entry name" value="WD REPEAT-CONTAINING PROTEIN 75"/>
    <property type="match status" value="1"/>
</dbReference>
<name>A0A0B7MS78_9FUNG</name>
<dbReference type="GO" id="GO:0006364">
    <property type="term" value="P:rRNA processing"/>
    <property type="evidence" value="ECO:0007669"/>
    <property type="project" value="UniProtKB-KW"/>
</dbReference>
<feature type="region of interest" description="Disordered" evidence="9">
    <location>
        <begin position="1"/>
        <end position="35"/>
    </location>
</feature>
<dbReference type="GO" id="GO:2000234">
    <property type="term" value="P:positive regulation of rRNA processing"/>
    <property type="evidence" value="ECO:0007669"/>
    <property type="project" value="TreeGrafter"/>
</dbReference>
<keyword evidence="3" id="KW-0698">rRNA processing</keyword>
<dbReference type="Pfam" id="PF23869">
    <property type="entry name" value="Beta-prop_WDR75_1st"/>
    <property type="match status" value="1"/>
</dbReference>
<dbReference type="GO" id="GO:0032040">
    <property type="term" value="C:small-subunit processome"/>
    <property type="evidence" value="ECO:0007669"/>
    <property type="project" value="InterPro"/>
</dbReference>
<evidence type="ECO:0000256" key="7">
    <source>
        <dbReference type="ARBA" id="ARBA00023242"/>
    </source>
</evidence>
<keyword evidence="7" id="KW-0539">Nucleus</keyword>
<evidence type="ECO:0000256" key="4">
    <source>
        <dbReference type="ARBA" id="ARBA00022574"/>
    </source>
</evidence>
<dbReference type="InterPro" id="IPR057644">
    <property type="entry name" value="Beta-prop_WDR75_2nd"/>
</dbReference>
<evidence type="ECO:0000313" key="11">
    <source>
        <dbReference type="EMBL" id="CEP07902.1"/>
    </source>
</evidence>
<feature type="compositionally biased region" description="Polar residues" evidence="9">
    <location>
        <begin position="884"/>
        <end position="900"/>
    </location>
</feature>
<dbReference type="InterPro" id="IPR053826">
    <property type="entry name" value="WDR75"/>
</dbReference>
<comment type="subcellular location">
    <subcellularLocation>
        <location evidence="1">Nucleus</location>
        <location evidence="1">Nucleolus</location>
    </subcellularLocation>
</comment>
<proteinExistence type="predicted"/>
<dbReference type="InterPro" id="IPR001680">
    <property type="entry name" value="WD40_rpt"/>
</dbReference>
<feature type="compositionally biased region" description="Basic and acidic residues" evidence="9">
    <location>
        <begin position="772"/>
        <end position="783"/>
    </location>
</feature>
<dbReference type="Proteomes" id="UP000054107">
    <property type="component" value="Unassembled WGS sequence"/>
</dbReference>
<keyword evidence="4 8" id="KW-0853">WD repeat</keyword>
<dbReference type="GO" id="GO:0045943">
    <property type="term" value="P:positive regulation of transcription by RNA polymerase I"/>
    <property type="evidence" value="ECO:0007669"/>
    <property type="project" value="InterPro"/>
</dbReference>
<feature type="repeat" description="WD" evidence="8">
    <location>
        <begin position="272"/>
        <end position="313"/>
    </location>
</feature>
<feature type="repeat" description="WD" evidence="8">
    <location>
        <begin position="475"/>
        <end position="513"/>
    </location>
</feature>
<evidence type="ECO:0000256" key="6">
    <source>
        <dbReference type="ARBA" id="ARBA00023163"/>
    </source>
</evidence>
<feature type="repeat" description="WD" evidence="8">
    <location>
        <begin position="82"/>
        <end position="124"/>
    </location>
</feature>
<dbReference type="Gene3D" id="2.130.10.10">
    <property type="entry name" value="YVTN repeat-like/Quinoprotein amine dehydrogenase"/>
    <property type="match status" value="3"/>
</dbReference>
<dbReference type="SMART" id="SM00320">
    <property type="entry name" value="WD40"/>
    <property type="match status" value="7"/>
</dbReference>
<feature type="region of interest" description="Disordered" evidence="9">
    <location>
        <begin position="884"/>
        <end position="920"/>
    </location>
</feature>